<sequence length="75" mass="8483">MDPEDLRPADEKILDELQEGRATKGALVDWTGFSRNTIYNRLEVLEAAGHVTCIHDGTRLFELVSDPRADEAREE</sequence>
<dbReference type="Proteomes" id="UP000766904">
    <property type="component" value="Unassembled WGS sequence"/>
</dbReference>
<dbReference type="InterPro" id="IPR011991">
    <property type="entry name" value="ArsR-like_HTH"/>
</dbReference>
<dbReference type="InterPro" id="IPR036390">
    <property type="entry name" value="WH_DNA-bd_sf"/>
</dbReference>
<organism evidence="1 2">
    <name type="scientific">Natronococcus pandeyae</name>
    <dbReference type="NCBI Taxonomy" id="2055836"/>
    <lineage>
        <taxon>Archaea</taxon>
        <taxon>Methanobacteriati</taxon>
        <taxon>Methanobacteriota</taxon>
        <taxon>Stenosarchaea group</taxon>
        <taxon>Halobacteria</taxon>
        <taxon>Halobacteriales</taxon>
        <taxon>Natrialbaceae</taxon>
        <taxon>Natronococcus</taxon>
    </lineage>
</organism>
<dbReference type="EMBL" id="PHNJ01000011">
    <property type="protein sequence ID" value="TYL37296.1"/>
    <property type="molecule type" value="Genomic_DNA"/>
</dbReference>
<dbReference type="SUPFAM" id="SSF46785">
    <property type="entry name" value="Winged helix' DNA-binding domain"/>
    <property type="match status" value="1"/>
</dbReference>
<dbReference type="OrthoDB" id="275628at2157"/>
<dbReference type="InterPro" id="IPR036388">
    <property type="entry name" value="WH-like_DNA-bd_sf"/>
</dbReference>
<comment type="caution">
    <text evidence="1">The sequence shown here is derived from an EMBL/GenBank/DDBJ whole genome shotgun (WGS) entry which is preliminary data.</text>
</comment>
<accession>A0A8J8TP15</accession>
<dbReference type="Gene3D" id="1.10.10.10">
    <property type="entry name" value="Winged helix-like DNA-binding domain superfamily/Winged helix DNA-binding domain"/>
    <property type="match status" value="1"/>
</dbReference>
<evidence type="ECO:0000313" key="2">
    <source>
        <dbReference type="Proteomes" id="UP000766904"/>
    </source>
</evidence>
<proteinExistence type="predicted"/>
<dbReference type="CDD" id="cd00090">
    <property type="entry name" value="HTH_ARSR"/>
    <property type="match status" value="1"/>
</dbReference>
<gene>
    <name evidence="1" type="ORF">CV102_18190</name>
</gene>
<dbReference type="AlphaFoldDB" id="A0A8J8TP15"/>
<protein>
    <submittedName>
        <fullName evidence="1">Uncharacterized protein</fullName>
    </submittedName>
</protein>
<evidence type="ECO:0000313" key="1">
    <source>
        <dbReference type="EMBL" id="TYL37296.1"/>
    </source>
</evidence>
<keyword evidence="2" id="KW-1185">Reference proteome</keyword>
<reference evidence="1" key="1">
    <citation type="submission" date="2017-11" db="EMBL/GenBank/DDBJ databases">
        <authorList>
            <person name="Kajale S.C."/>
            <person name="Sharma A."/>
        </authorList>
    </citation>
    <scope>NUCLEOTIDE SEQUENCE</scope>
    <source>
        <strain evidence="1">LS1_42</strain>
    </source>
</reference>
<name>A0A8J8TP15_9EURY</name>